<dbReference type="GO" id="GO:0006457">
    <property type="term" value="P:protein folding"/>
    <property type="evidence" value="ECO:0007669"/>
    <property type="project" value="TreeGrafter"/>
</dbReference>
<evidence type="ECO:0000256" key="1">
    <source>
        <dbReference type="ARBA" id="ARBA00006347"/>
    </source>
</evidence>
<dbReference type="CDD" id="cd02961">
    <property type="entry name" value="PDI_a_family"/>
    <property type="match status" value="1"/>
</dbReference>
<dbReference type="OrthoDB" id="427280at2759"/>
<keyword evidence="2" id="KW-0732">Signal</keyword>
<feature type="region of interest" description="Disordered" evidence="3">
    <location>
        <begin position="1"/>
        <end position="41"/>
    </location>
</feature>
<evidence type="ECO:0000259" key="4">
    <source>
        <dbReference type="Pfam" id="PF00085"/>
    </source>
</evidence>
<dbReference type="GO" id="GO:0003756">
    <property type="term" value="F:protein disulfide isomerase activity"/>
    <property type="evidence" value="ECO:0007669"/>
    <property type="project" value="TreeGrafter"/>
</dbReference>
<comment type="caution">
    <text evidence="5">The sequence shown here is derived from an EMBL/GenBank/DDBJ whole genome shotgun (WGS) entry which is preliminary data.</text>
</comment>
<accession>A0A9Q0S6Y4</accession>
<keyword evidence="6" id="KW-1185">Reference proteome</keyword>
<reference evidence="5" key="1">
    <citation type="submission" date="2022-07" db="EMBL/GenBank/DDBJ databases">
        <authorList>
            <person name="Trinca V."/>
            <person name="Uliana J.V.C."/>
            <person name="Torres T.T."/>
            <person name="Ward R.J."/>
            <person name="Monesi N."/>
        </authorList>
    </citation>
    <scope>NUCLEOTIDE SEQUENCE</scope>
    <source>
        <strain evidence="5">HSMRA1968</strain>
        <tissue evidence="5">Whole embryos</tissue>
    </source>
</reference>
<evidence type="ECO:0000313" key="5">
    <source>
        <dbReference type="EMBL" id="KAJ6645625.1"/>
    </source>
</evidence>
<proteinExistence type="inferred from homology"/>
<organism evidence="5 6">
    <name type="scientific">Pseudolycoriella hygida</name>
    <dbReference type="NCBI Taxonomy" id="35572"/>
    <lineage>
        <taxon>Eukaryota</taxon>
        <taxon>Metazoa</taxon>
        <taxon>Ecdysozoa</taxon>
        <taxon>Arthropoda</taxon>
        <taxon>Hexapoda</taxon>
        <taxon>Insecta</taxon>
        <taxon>Pterygota</taxon>
        <taxon>Neoptera</taxon>
        <taxon>Endopterygota</taxon>
        <taxon>Diptera</taxon>
        <taxon>Nematocera</taxon>
        <taxon>Sciaroidea</taxon>
        <taxon>Sciaridae</taxon>
        <taxon>Pseudolycoriella</taxon>
    </lineage>
</organism>
<dbReference type="InterPro" id="IPR017937">
    <property type="entry name" value="Thioredoxin_CS"/>
</dbReference>
<protein>
    <submittedName>
        <fullName evidence="5">Protein disulfide-isomerase 2</fullName>
    </submittedName>
</protein>
<sequence>EVGEASEVDKADEVKETETVEESGETEKVEEAEETAKSDEDAWMNDEILSLTEDDFQSYIDENTFVLVEFYAPWCPHCKTVRMLICKISN</sequence>
<evidence type="ECO:0000313" key="6">
    <source>
        <dbReference type="Proteomes" id="UP001151699"/>
    </source>
</evidence>
<evidence type="ECO:0000256" key="3">
    <source>
        <dbReference type="SAM" id="MobiDB-lite"/>
    </source>
</evidence>
<dbReference type="EMBL" id="WJQU01000001">
    <property type="protein sequence ID" value="KAJ6645625.1"/>
    <property type="molecule type" value="Genomic_DNA"/>
</dbReference>
<dbReference type="PANTHER" id="PTHR45672:SF3">
    <property type="entry name" value="THIOREDOXIN DOMAIN-CONTAINING PROTEIN 5"/>
    <property type="match status" value="1"/>
</dbReference>
<feature type="compositionally biased region" description="Basic and acidic residues" evidence="3">
    <location>
        <begin position="7"/>
        <end position="18"/>
    </location>
</feature>
<dbReference type="PROSITE" id="PS00194">
    <property type="entry name" value="THIOREDOXIN_1"/>
    <property type="match status" value="1"/>
</dbReference>
<dbReference type="PANTHER" id="PTHR45672">
    <property type="entry name" value="PROTEIN DISULFIDE-ISOMERASE C17H9.14C-RELATED"/>
    <property type="match status" value="1"/>
</dbReference>
<gene>
    <name evidence="5" type="primary">pdi-2</name>
    <name evidence="5" type="ORF">Bhyg_00832</name>
</gene>
<dbReference type="Gene3D" id="3.40.30.10">
    <property type="entry name" value="Glutaredoxin"/>
    <property type="match status" value="1"/>
</dbReference>
<evidence type="ECO:0000256" key="2">
    <source>
        <dbReference type="ARBA" id="ARBA00022729"/>
    </source>
</evidence>
<dbReference type="InterPro" id="IPR013766">
    <property type="entry name" value="Thioredoxin_domain"/>
</dbReference>
<dbReference type="InterPro" id="IPR051063">
    <property type="entry name" value="PDI"/>
</dbReference>
<dbReference type="Proteomes" id="UP001151699">
    <property type="component" value="Chromosome A"/>
</dbReference>
<name>A0A9Q0S6Y4_9DIPT</name>
<feature type="non-terminal residue" evidence="5">
    <location>
        <position position="1"/>
    </location>
</feature>
<dbReference type="Pfam" id="PF00085">
    <property type="entry name" value="Thioredoxin"/>
    <property type="match status" value="1"/>
</dbReference>
<dbReference type="AlphaFoldDB" id="A0A9Q0S6Y4"/>
<feature type="domain" description="Thioredoxin" evidence="4">
    <location>
        <begin position="48"/>
        <end position="88"/>
    </location>
</feature>
<dbReference type="SUPFAM" id="SSF52833">
    <property type="entry name" value="Thioredoxin-like"/>
    <property type="match status" value="1"/>
</dbReference>
<dbReference type="GO" id="GO:0005783">
    <property type="term" value="C:endoplasmic reticulum"/>
    <property type="evidence" value="ECO:0007669"/>
    <property type="project" value="TreeGrafter"/>
</dbReference>
<comment type="similarity">
    <text evidence="1">Belongs to the protein disulfide isomerase family.</text>
</comment>
<dbReference type="InterPro" id="IPR036249">
    <property type="entry name" value="Thioredoxin-like_sf"/>
</dbReference>
<feature type="compositionally biased region" description="Basic and acidic residues" evidence="3">
    <location>
        <begin position="25"/>
        <end position="40"/>
    </location>
</feature>
<feature type="non-terminal residue" evidence="5">
    <location>
        <position position="90"/>
    </location>
</feature>